<reference evidence="1 2" key="1">
    <citation type="journal article" date="2020" name="Cell">
        <title>Large-Scale Comparative Analyses of Tick Genomes Elucidate Their Genetic Diversity and Vector Capacities.</title>
        <authorList>
            <consortium name="Tick Genome and Microbiome Consortium (TIGMIC)"/>
            <person name="Jia N."/>
            <person name="Wang J."/>
            <person name="Shi W."/>
            <person name="Du L."/>
            <person name="Sun Y."/>
            <person name="Zhan W."/>
            <person name="Jiang J.F."/>
            <person name="Wang Q."/>
            <person name="Zhang B."/>
            <person name="Ji P."/>
            <person name="Bell-Sakyi L."/>
            <person name="Cui X.M."/>
            <person name="Yuan T.T."/>
            <person name="Jiang B.G."/>
            <person name="Yang W.F."/>
            <person name="Lam T.T."/>
            <person name="Chang Q.C."/>
            <person name="Ding S.J."/>
            <person name="Wang X.J."/>
            <person name="Zhu J.G."/>
            <person name="Ruan X.D."/>
            <person name="Zhao L."/>
            <person name="Wei J.T."/>
            <person name="Ye R.Z."/>
            <person name="Que T.C."/>
            <person name="Du C.H."/>
            <person name="Zhou Y.H."/>
            <person name="Cheng J.X."/>
            <person name="Dai P.F."/>
            <person name="Guo W.B."/>
            <person name="Han X.H."/>
            <person name="Huang E.J."/>
            <person name="Li L.F."/>
            <person name="Wei W."/>
            <person name="Gao Y.C."/>
            <person name="Liu J.Z."/>
            <person name="Shao H.Z."/>
            <person name="Wang X."/>
            <person name="Wang C.C."/>
            <person name="Yang T.C."/>
            <person name="Huo Q.B."/>
            <person name="Li W."/>
            <person name="Chen H.Y."/>
            <person name="Chen S.E."/>
            <person name="Zhou L.G."/>
            <person name="Ni X.B."/>
            <person name="Tian J.H."/>
            <person name="Sheng Y."/>
            <person name="Liu T."/>
            <person name="Pan Y.S."/>
            <person name="Xia L.Y."/>
            <person name="Li J."/>
            <person name="Zhao F."/>
            <person name="Cao W.C."/>
        </authorList>
    </citation>
    <scope>NUCLEOTIDE SEQUENCE [LARGE SCALE GENOMIC DNA]</scope>
    <source>
        <strain evidence="1">HaeL-2018</strain>
    </source>
</reference>
<dbReference type="Gene3D" id="3.40.390.10">
    <property type="entry name" value="Collagenase (Catalytic Domain)"/>
    <property type="match status" value="1"/>
</dbReference>
<organism evidence="1 2">
    <name type="scientific">Haemaphysalis longicornis</name>
    <name type="common">Bush tick</name>
    <dbReference type="NCBI Taxonomy" id="44386"/>
    <lineage>
        <taxon>Eukaryota</taxon>
        <taxon>Metazoa</taxon>
        <taxon>Ecdysozoa</taxon>
        <taxon>Arthropoda</taxon>
        <taxon>Chelicerata</taxon>
        <taxon>Arachnida</taxon>
        <taxon>Acari</taxon>
        <taxon>Parasitiformes</taxon>
        <taxon>Ixodida</taxon>
        <taxon>Ixodoidea</taxon>
        <taxon>Ixodidae</taxon>
        <taxon>Haemaphysalinae</taxon>
        <taxon>Haemaphysalis</taxon>
    </lineage>
</organism>
<dbReference type="Proteomes" id="UP000821853">
    <property type="component" value="Chromosome 3"/>
</dbReference>
<accession>A0A9J6G3N0</accession>
<dbReference type="SUPFAM" id="SSF55486">
    <property type="entry name" value="Metalloproteases ('zincins'), catalytic domain"/>
    <property type="match status" value="1"/>
</dbReference>
<gene>
    <name evidence="1" type="ORF">HPB48_022460</name>
</gene>
<dbReference type="VEuPathDB" id="VectorBase:HLOH_044960"/>
<keyword evidence="2" id="KW-1185">Reference proteome</keyword>
<dbReference type="InterPro" id="IPR024079">
    <property type="entry name" value="MetalloPept_cat_dom_sf"/>
</dbReference>
<proteinExistence type="predicted"/>
<evidence type="ECO:0000313" key="2">
    <source>
        <dbReference type="Proteomes" id="UP000821853"/>
    </source>
</evidence>
<dbReference type="AlphaFoldDB" id="A0A9J6G3N0"/>
<comment type="caution">
    <text evidence="1">The sequence shown here is derived from an EMBL/GenBank/DDBJ whole genome shotgun (WGS) entry which is preliminary data.</text>
</comment>
<sequence>MTYGGLGFSYASQLVRAFDDGGMAVDANGSITADSWASPSWKRGSLAKLDCLKPDFNTPFREIPAIEIAHSAFRRAIEKIRSSRTV</sequence>
<dbReference type="OrthoDB" id="6777363at2759"/>
<name>A0A9J6G3N0_HAELO</name>
<evidence type="ECO:0000313" key="1">
    <source>
        <dbReference type="EMBL" id="KAH9369369.1"/>
    </source>
</evidence>
<dbReference type="GO" id="GO:0008237">
    <property type="term" value="F:metallopeptidase activity"/>
    <property type="evidence" value="ECO:0007669"/>
    <property type="project" value="InterPro"/>
</dbReference>
<dbReference type="EMBL" id="JABSTR010000005">
    <property type="protein sequence ID" value="KAH9369369.1"/>
    <property type="molecule type" value="Genomic_DNA"/>
</dbReference>
<protein>
    <submittedName>
        <fullName evidence="1">Uncharacterized protein</fullName>
    </submittedName>
</protein>